<dbReference type="Pfam" id="PF08193">
    <property type="entry name" value="INO80_Ies4"/>
    <property type="match status" value="1"/>
</dbReference>
<dbReference type="OrthoDB" id="4093188at2759"/>
<dbReference type="GO" id="GO:0006338">
    <property type="term" value="P:chromatin remodeling"/>
    <property type="evidence" value="ECO:0007669"/>
    <property type="project" value="InterPro"/>
</dbReference>
<gene>
    <name evidence="2" type="ORF">VPNG_05450</name>
</gene>
<feature type="compositionally biased region" description="Polar residues" evidence="1">
    <location>
        <begin position="250"/>
        <end position="259"/>
    </location>
</feature>
<feature type="compositionally biased region" description="Basic residues" evidence="1">
    <location>
        <begin position="134"/>
        <end position="145"/>
    </location>
</feature>
<feature type="region of interest" description="Disordered" evidence="1">
    <location>
        <begin position="1"/>
        <end position="174"/>
    </location>
</feature>
<dbReference type="InParanoid" id="A0A423XBJ8"/>
<feature type="compositionally biased region" description="Basic and acidic residues" evidence="1">
    <location>
        <begin position="30"/>
        <end position="42"/>
    </location>
</feature>
<dbReference type="InterPro" id="IPR013175">
    <property type="entry name" value="INO80_su_Ies4"/>
</dbReference>
<evidence type="ECO:0008006" key="4">
    <source>
        <dbReference type="Google" id="ProtNLM"/>
    </source>
</evidence>
<reference evidence="2 3" key="1">
    <citation type="submission" date="2015-09" db="EMBL/GenBank/DDBJ databases">
        <title>Host preference determinants of Valsa canker pathogens revealed by comparative genomics.</title>
        <authorList>
            <person name="Yin Z."/>
            <person name="Huang L."/>
        </authorList>
    </citation>
    <scope>NUCLEOTIDE SEQUENCE [LARGE SCALE GENOMIC DNA]</scope>
    <source>
        <strain evidence="2 3">SXYLt</strain>
    </source>
</reference>
<comment type="caution">
    <text evidence="2">The sequence shown here is derived from an EMBL/GenBank/DDBJ whole genome shotgun (WGS) entry which is preliminary data.</text>
</comment>
<proteinExistence type="predicted"/>
<protein>
    <recommendedName>
        <fullName evidence="4">INO80 complex subunit Ies4</fullName>
    </recommendedName>
</protein>
<dbReference type="GO" id="GO:0031011">
    <property type="term" value="C:Ino80 complex"/>
    <property type="evidence" value="ECO:0007669"/>
    <property type="project" value="InterPro"/>
</dbReference>
<accession>A0A423XBJ8</accession>
<dbReference type="PANTHER" id="PTHR28061">
    <property type="entry name" value="INO EIGHTY SUBUNIT 4"/>
    <property type="match status" value="1"/>
</dbReference>
<evidence type="ECO:0000313" key="3">
    <source>
        <dbReference type="Proteomes" id="UP000285146"/>
    </source>
</evidence>
<sequence>MAPSSKAAGSGKDRRKSSSAASRLVVLKVSPDRLRTLLKPESDAVPLVTKEDTEDTPMKDVKDSSSDSTSLPAAAATNPEITTENATDSNPATPANGGTPAPSVMGPPGEGQGPKKKGVKRSATAANGDSSAKIRGKPGPKKRQRIPRDDGTLEPRAAAHRLGPKANQGAINAGLRALDRSGKPCRKWAKGGFQLKTFTGVQWEIPRWTAPPKPKPVEVTPEEGVTASGPVSADGSSSKENKELVAQPAKSDSNTNSVSGGDVEMQSAPSIQASSPAPMPIAAGA</sequence>
<dbReference type="Proteomes" id="UP000285146">
    <property type="component" value="Unassembled WGS sequence"/>
</dbReference>
<feature type="region of interest" description="Disordered" evidence="1">
    <location>
        <begin position="206"/>
        <end position="285"/>
    </location>
</feature>
<feature type="compositionally biased region" description="Low complexity" evidence="1">
    <location>
        <begin position="90"/>
        <end position="102"/>
    </location>
</feature>
<dbReference type="EMBL" id="LKEB01000020">
    <property type="protein sequence ID" value="ROW13361.1"/>
    <property type="molecule type" value="Genomic_DNA"/>
</dbReference>
<organism evidence="2 3">
    <name type="scientific">Cytospora leucostoma</name>
    <dbReference type="NCBI Taxonomy" id="1230097"/>
    <lineage>
        <taxon>Eukaryota</taxon>
        <taxon>Fungi</taxon>
        <taxon>Dikarya</taxon>
        <taxon>Ascomycota</taxon>
        <taxon>Pezizomycotina</taxon>
        <taxon>Sordariomycetes</taxon>
        <taxon>Sordariomycetidae</taxon>
        <taxon>Diaporthales</taxon>
        <taxon>Cytosporaceae</taxon>
        <taxon>Cytospora</taxon>
    </lineage>
</organism>
<dbReference type="STRING" id="1230097.A0A423XBJ8"/>
<keyword evidence="3" id="KW-1185">Reference proteome</keyword>
<feature type="compositionally biased region" description="Polar residues" evidence="1">
    <location>
        <begin position="79"/>
        <end position="89"/>
    </location>
</feature>
<feature type="compositionally biased region" description="Low complexity" evidence="1">
    <location>
        <begin position="217"/>
        <end position="227"/>
    </location>
</feature>
<feature type="compositionally biased region" description="Low complexity" evidence="1">
    <location>
        <begin position="66"/>
        <end position="77"/>
    </location>
</feature>
<evidence type="ECO:0000256" key="1">
    <source>
        <dbReference type="SAM" id="MobiDB-lite"/>
    </source>
</evidence>
<name>A0A423XBJ8_9PEZI</name>
<feature type="compositionally biased region" description="Low complexity" evidence="1">
    <location>
        <begin position="265"/>
        <end position="285"/>
    </location>
</feature>
<evidence type="ECO:0000313" key="2">
    <source>
        <dbReference type="EMBL" id="ROW13361.1"/>
    </source>
</evidence>
<feature type="compositionally biased region" description="Low complexity" evidence="1">
    <location>
        <begin position="18"/>
        <end position="29"/>
    </location>
</feature>
<dbReference type="AlphaFoldDB" id="A0A423XBJ8"/>
<feature type="compositionally biased region" description="Basic and acidic residues" evidence="1">
    <location>
        <begin position="56"/>
        <end position="65"/>
    </location>
</feature>
<dbReference type="PANTHER" id="PTHR28061:SF1">
    <property type="entry name" value="INO80 COMPLEX SUBUNIT 4"/>
    <property type="match status" value="1"/>
</dbReference>